<dbReference type="Pfam" id="PF00069">
    <property type="entry name" value="Pkinase"/>
    <property type="match status" value="1"/>
</dbReference>
<keyword evidence="4" id="KW-0418">Kinase</keyword>
<dbReference type="InterPro" id="IPR000719">
    <property type="entry name" value="Prot_kinase_dom"/>
</dbReference>
<gene>
    <name evidence="9" type="ORF">UFOPK1591_00018</name>
</gene>
<dbReference type="PROSITE" id="PS50011">
    <property type="entry name" value="PROTEIN_KINASE_DOM"/>
    <property type="match status" value="1"/>
</dbReference>
<keyword evidence="1" id="KW-0723">Serine/threonine-protein kinase</keyword>
<dbReference type="InterPro" id="IPR011009">
    <property type="entry name" value="Kinase-like_dom_sf"/>
</dbReference>
<evidence type="ECO:0000259" key="8">
    <source>
        <dbReference type="PROSITE" id="PS51178"/>
    </source>
</evidence>
<dbReference type="CDD" id="cd06577">
    <property type="entry name" value="PASTA_pknB"/>
    <property type="match status" value="4"/>
</dbReference>
<protein>
    <submittedName>
        <fullName evidence="9">Unannotated protein</fullName>
    </submittedName>
</protein>
<dbReference type="Gene3D" id="1.10.510.10">
    <property type="entry name" value="Transferase(Phosphotransferase) domain 1"/>
    <property type="match status" value="1"/>
</dbReference>
<dbReference type="PANTHER" id="PTHR43289:SF34">
    <property type="entry name" value="SERINE_THREONINE-PROTEIN KINASE YBDM-RELATED"/>
    <property type="match status" value="1"/>
</dbReference>
<dbReference type="PROSITE" id="PS00108">
    <property type="entry name" value="PROTEIN_KINASE_ST"/>
    <property type="match status" value="1"/>
</dbReference>
<dbReference type="Gene3D" id="3.30.10.20">
    <property type="match status" value="3"/>
</dbReference>
<dbReference type="GO" id="GO:0004674">
    <property type="term" value="F:protein serine/threonine kinase activity"/>
    <property type="evidence" value="ECO:0007669"/>
    <property type="project" value="UniProtKB-KW"/>
</dbReference>
<reference evidence="9" key="1">
    <citation type="submission" date="2020-05" db="EMBL/GenBank/DDBJ databases">
        <authorList>
            <person name="Chiriac C."/>
            <person name="Salcher M."/>
            <person name="Ghai R."/>
            <person name="Kavagutti S V."/>
        </authorList>
    </citation>
    <scope>NUCLEOTIDE SEQUENCE</scope>
</reference>
<dbReference type="EMBL" id="CAEZTD010000001">
    <property type="protein sequence ID" value="CAB4550867.1"/>
    <property type="molecule type" value="Genomic_DNA"/>
</dbReference>
<dbReference type="CDD" id="cd14014">
    <property type="entry name" value="STKc_PknB_like"/>
    <property type="match status" value="1"/>
</dbReference>
<dbReference type="PROSITE" id="PS51178">
    <property type="entry name" value="PASTA"/>
    <property type="match status" value="3"/>
</dbReference>
<dbReference type="NCBIfam" id="NF033483">
    <property type="entry name" value="PknB_PASTA_kin"/>
    <property type="match status" value="1"/>
</dbReference>
<dbReference type="GO" id="GO:0005524">
    <property type="term" value="F:ATP binding"/>
    <property type="evidence" value="ECO:0007669"/>
    <property type="project" value="UniProtKB-KW"/>
</dbReference>
<dbReference type="FunFam" id="1.10.510.10:FF:000021">
    <property type="entry name" value="Serine/threonine protein kinase"/>
    <property type="match status" value="1"/>
</dbReference>
<keyword evidence="3" id="KW-0547">Nucleotide-binding</keyword>
<dbReference type="InterPro" id="IPR005543">
    <property type="entry name" value="PASTA_dom"/>
</dbReference>
<evidence type="ECO:0000256" key="1">
    <source>
        <dbReference type="ARBA" id="ARBA00022527"/>
    </source>
</evidence>
<sequence length="630" mass="66133">MTVNASTGDVLIGRLIDGRYQVNQRIARGGMATVYLATDLRLERRVAVKVMHSHLADDSAFTSRFIQEARSAARLAHPNVVSVFDQGQDSDIAYLIMEYLPGITLRDLLKDYGKLTAEQTVDIMDSVLKGLAAAHESGIIHRDLKPENVLLADDGRIKIGDFGLARATTAHTASGQALLGTIAYLSPELLTRGTADARSDIYALGIMMYEMLTGEQPFTGDQPMQVAYQHAHNDVPRPSILNPNVPPELDELVVWATQRTPAERPASASTLLDALITAERALKRPTEATGLTTQQTVVMPAGESPRTDSTRVLTGSVRQVGTETDAVARLHVSAETRKKRGLWLIIATIALAALGGGLGWFFTAGPGALETIPAVAGMNPAEAKSTIEDAGFVVKSGQANSSTVPAGLVAGTDPTEGSLVQRGSTITVLVSIGPKMLPVPTLVGLPEAEAKTLVTSAGFKVGTTSNLFSAEIAKGTVIRALGTDGTDLGSTYADGANITLVVSAGPVPDVVGKTIEEATATLRGAGLTVGANTEEFSDTIEKGLVISLVIPEAGLKPGDVVNVVVSKGPDLVDVPNMVGWTIADALAKLSELGFDASTNTPEIYRDELLVKSQSAVGGTKRGSTVMVYNP</sequence>
<feature type="domain" description="PASTA" evidence="8">
    <location>
        <begin position="568"/>
        <end position="630"/>
    </location>
</feature>
<evidence type="ECO:0000256" key="5">
    <source>
        <dbReference type="ARBA" id="ARBA00022840"/>
    </source>
</evidence>
<dbReference type="SMART" id="SM00740">
    <property type="entry name" value="PASTA"/>
    <property type="match status" value="4"/>
</dbReference>
<keyword evidence="6" id="KW-0812">Transmembrane</keyword>
<proteinExistence type="predicted"/>
<feature type="domain" description="PASTA" evidence="8">
    <location>
        <begin position="501"/>
        <end position="567"/>
    </location>
</feature>
<dbReference type="InterPro" id="IPR008271">
    <property type="entry name" value="Ser/Thr_kinase_AS"/>
</dbReference>
<organism evidence="9">
    <name type="scientific">freshwater metagenome</name>
    <dbReference type="NCBI Taxonomy" id="449393"/>
    <lineage>
        <taxon>unclassified sequences</taxon>
        <taxon>metagenomes</taxon>
        <taxon>ecological metagenomes</taxon>
    </lineage>
</organism>
<dbReference type="FunFam" id="3.30.200.20:FF:000035">
    <property type="entry name" value="Serine/threonine protein kinase Stk1"/>
    <property type="match status" value="1"/>
</dbReference>
<dbReference type="SMART" id="SM00220">
    <property type="entry name" value="S_TKc"/>
    <property type="match status" value="1"/>
</dbReference>
<dbReference type="AlphaFoldDB" id="A0A6J6CHH0"/>
<keyword evidence="5" id="KW-0067">ATP-binding</keyword>
<evidence type="ECO:0000256" key="2">
    <source>
        <dbReference type="ARBA" id="ARBA00022679"/>
    </source>
</evidence>
<dbReference type="Gene3D" id="3.30.200.20">
    <property type="entry name" value="Phosphorylase Kinase, domain 1"/>
    <property type="match status" value="1"/>
</dbReference>
<dbReference type="SUPFAM" id="SSF56112">
    <property type="entry name" value="Protein kinase-like (PK-like)"/>
    <property type="match status" value="1"/>
</dbReference>
<feature type="transmembrane region" description="Helical" evidence="6">
    <location>
        <begin position="342"/>
        <end position="362"/>
    </location>
</feature>
<dbReference type="PANTHER" id="PTHR43289">
    <property type="entry name" value="MITOGEN-ACTIVATED PROTEIN KINASE KINASE KINASE 20-RELATED"/>
    <property type="match status" value="1"/>
</dbReference>
<accession>A0A6J6CHH0</accession>
<keyword evidence="2" id="KW-0808">Transferase</keyword>
<feature type="domain" description="Protein kinase" evidence="7">
    <location>
        <begin position="20"/>
        <end position="276"/>
    </location>
</feature>
<evidence type="ECO:0000313" key="9">
    <source>
        <dbReference type="EMBL" id="CAB4550867.1"/>
    </source>
</evidence>
<keyword evidence="6" id="KW-0472">Membrane</keyword>
<evidence type="ECO:0000256" key="3">
    <source>
        <dbReference type="ARBA" id="ARBA00022741"/>
    </source>
</evidence>
<keyword evidence="6" id="KW-1133">Transmembrane helix</keyword>
<feature type="domain" description="PASTA" evidence="8">
    <location>
        <begin position="367"/>
        <end position="432"/>
    </location>
</feature>
<dbReference type="Pfam" id="PF03793">
    <property type="entry name" value="PASTA"/>
    <property type="match status" value="4"/>
</dbReference>
<evidence type="ECO:0000256" key="6">
    <source>
        <dbReference type="SAM" id="Phobius"/>
    </source>
</evidence>
<name>A0A6J6CHH0_9ZZZZ</name>
<evidence type="ECO:0000256" key="4">
    <source>
        <dbReference type="ARBA" id="ARBA00022777"/>
    </source>
</evidence>
<evidence type="ECO:0000259" key="7">
    <source>
        <dbReference type="PROSITE" id="PS50011"/>
    </source>
</evidence>